<dbReference type="Proteomes" id="UP000236161">
    <property type="component" value="Unassembled WGS sequence"/>
</dbReference>
<sequence length="49" mass="5446">MRSTQCIYVKYGDVWAIPLGYIDVHVFGTGSSIPAWIEVLQSVVSCIRS</sequence>
<reference evidence="1 2" key="1">
    <citation type="journal article" date="2017" name="Nature">
        <title>The Apostasia genome and the evolution of orchids.</title>
        <authorList>
            <person name="Zhang G.Q."/>
            <person name="Liu K.W."/>
            <person name="Li Z."/>
            <person name="Lohaus R."/>
            <person name="Hsiao Y.Y."/>
            <person name="Niu S.C."/>
            <person name="Wang J.Y."/>
            <person name="Lin Y.C."/>
            <person name="Xu Q."/>
            <person name="Chen L.J."/>
            <person name="Yoshida K."/>
            <person name="Fujiwara S."/>
            <person name="Wang Z.W."/>
            <person name="Zhang Y.Q."/>
            <person name="Mitsuda N."/>
            <person name="Wang M."/>
            <person name="Liu G.H."/>
            <person name="Pecoraro L."/>
            <person name="Huang H.X."/>
            <person name="Xiao X.J."/>
            <person name="Lin M."/>
            <person name="Wu X.Y."/>
            <person name="Wu W.L."/>
            <person name="Chen Y.Y."/>
            <person name="Chang S.B."/>
            <person name="Sakamoto S."/>
            <person name="Ohme-Takagi M."/>
            <person name="Yagi M."/>
            <person name="Zeng S.J."/>
            <person name="Shen C.Y."/>
            <person name="Yeh C.M."/>
            <person name="Luo Y.B."/>
            <person name="Tsai W.C."/>
            <person name="Van de Peer Y."/>
            <person name="Liu Z.J."/>
        </authorList>
    </citation>
    <scope>NUCLEOTIDE SEQUENCE [LARGE SCALE GENOMIC DNA]</scope>
    <source>
        <strain evidence="2">cv. Shenzhen</strain>
        <tissue evidence="1">Stem</tissue>
    </source>
</reference>
<name>A0A2I0BF19_9ASPA</name>
<dbReference type="AlphaFoldDB" id="A0A2I0BF19"/>
<gene>
    <name evidence="1" type="ORF">AXF42_Ash007071</name>
</gene>
<proteinExistence type="predicted"/>
<protein>
    <submittedName>
        <fullName evidence="1">Uncharacterized protein</fullName>
    </submittedName>
</protein>
<dbReference type="EMBL" id="KZ451886">
    <property type="protein sequence ID" value="PKA66374.1"/>
    <property type="molecule type" value="Genomic_DNA"/>
</dbReference>
<organism evidence="1 2">
    <name type="scientific">Apostasia shenzhenica</name>
    <dbReference type="NCBI Taxonomy" id="1088818"/>
    <lineage>
        <taxon>Eukaryota</taxon>
        <taxon>Viridiplantae</taxon>
        <taxon>Streptophyta</taxon>
        <taxon>Embryophyta</taxon>
        <taxon>Tracheophyta</taxon>
        <taxon>Spermatophyta</taxon>
        <taxon>Magnoliopsida</taxon>
        <taxon>Liliopsida</taxon>
        <taxon>Asparagales</taxon>
        <taxon>Orchidaceae</taxon>
        <taxon>Apostasioideae</taxon>
        <taxon>Apostasia</taxon>
    </lineage>
</organism>
<evidence type="ECO:0000313" key="2">
    <source>
        <dbReference type="Proteomes" id="UP000236161"/>
    </source>
</evidence>
<evidence type="ECO:0000313" key="1">
    <source>
        <dbReference type="EMBL" id="PKA66374.1"/>
    </source>
</evidence>
<keyword evidence="2" id="KW-1185">Reference proteome</keyword>
<accession>A0A2I0BF19</accession>